<protein>
    <submittedName>
        <fullName evidence="2">Uncharacterized protein</fullName>
    </submittedName>
</protein>
<feature type="compositionally biased region" description="Polar residues" evidence="1">
    <location>
        <begin position="155"/>
        <end position="164"/>
    </location>
</feature>
<evidence type="ECO:0000313" key="3">
    <source>
        <dbReference type="Proteomes" id="UP000243006"/>
    </source>
</evidence>
<accession>A0A1Y3EQT1</accession>
<proteinExistence type="predicted"/>
<gene>
    <name evidence="2" type="ORF">D917_08448</name>
</gene>
<dbReference type="Proteomes" id="UP000243006">
    <property type="component" value="Unassembled WGS sequence"/>
</dbReference>
<organism evidence="2 3">
    <name type="scientific">Trichinella nativa</name>
    <dbReference type="NCBI Taxonomy" id="6335"/>
    <lineage>
        <taxon>Eukaryota</taxon>
        <taxon>Metazoa</taxon>
        <taxon>Ecdysozoa</taxon>
        <taxon>Nematoda</taxon>
        <taxon>Enoplea</taxon>
        <taxon>Dorylaimia</taxon>
        <taxon>Trichinellida</taxon>
        <taxon>Trichinellidae</taxon>
        <taxon>Trichinella</taxon>
    </lineage>
</organism>
<sequence length="170" mass="19339">MAKVIKFKIMIAVERQPGSCIKWKRKNNRNRTTITYNQLTVQNQLASMLAIMCVGVPSAAAPWRSLSARAAAALRSADRRRPITVAFNDEQVEIIDCSGRHRLLSCVIEKTAVDTCVRRRACTQRLKTATSWPEARKEFDTFSANQPTGRHRQQHNSTYISQATRRSKQH</sequence>
<feature type="region of interest" description="Disordered" evidence="1">
    <location>
        <begin position="137"/>
        <end position="170"/>
    </location>
</feature>
<reference evidence="2 3" key="1">
    <citation type="submission" date="2015-04" db="EMBL/GenBank/DDBJ databases">
        <title>Draft genome of the roundworm Trichinella nativa.</title>
        <authorList>
            <person name="Mitreva M."/>
        </authorList>
    </citation>
    <scope>NUCLEOTIDE SEQUENCE [LARGE SCALE GENOMIC DNA]</scope>
    <source>
        <strain evidence="2 3">ISS45</strain>
    </source>
</reference>
<evidence type="ECO:0000313" key="2">
    <source>
        <dbReference type="EMBL" id="OUC45428.1"/>
    </source>
</evidence>
<dbReference type="AlphaFoldDB" id="A0A1Y3EQT1"/>
<comment type="caution">
    <text evidence="2">The sequence shown here is derived from an EMBL/GenBank/DDBJ whole genome shotgun (WGS) entry which is preliminary data.</text>
</comment>
<name>A0A1Y3EQT1_9BILA</name>
<dbReference type="EMBL" id="LVZM01009555">
    <property type="protein sequence ID" value="OUC45428.1"/>
    <property type="molecule type" value="Genomic_DNA"/>
</dbReference>
<evidence type="ECO:0000256" key="1">
    <source>
        <dbReference type="SAM" id="MobiDB-lite"/>
    </source>
</evidence>